<organism evidence="1 2">
    <name type="scientific">Azospira oryzae (strain ATCC BAA-33 / DSM 13638 / PS)</name>
    <name type="common">Dechlorosoma suillum</name>
    <dbReference type="NCBI Taxonomy" id="640081"/>
    <lineage>
        <taxon>Bacteria</taxon>
        <taxon>Pseudomonadati</taxon>
        <taxon>Pseudomonadota</taxon>
        <taxon>Betaproteobacteria</taxon>
        <taxon>Rhodocyclales</taxon>
        <taxon>Rhodocyclaceae</taxon>
        <taxon>Azospira</taxon>
    </lineage>
</organism>
<name>G8QN75_AZOOP</name>
<dbReference type="EMBL" id="CP003153">
    <property type="protein sequence ID" value="AEV26915.1"/>
    <property type="molecule type" value="Genomic_DNA"/>
</dbReference>
<accession>G8QN75</accession>
<dbReference type="Proteomes" id="UP000005633">
    <property type="component" value="Chromosome"/>
</dbReference>
<evidence type="ECO:0000313" key="1">
    <source>
        <dbReference type="EMBL" id="AEV26915.1"/>
    </source>
</evidence>
<dbReference type="HOGENOM" id="CLU_144021_0_0_4"/>
<gene>
    <name evidence="1" type="ordered locus">Dsui_2564</name>
</gene>
<dbReference type="AlphaFoldDB" id="G8QN75"/>
<reference evidence="1 2" key="1">
    <citation type="journal article" date="2012" name="J. Bacteriol.">
        <title>Complete genome sequence of the anaerobic perchlorate-reducing bacterium Azospira suillum strain PS.</title>
        <authorList>
            <person name="Byrne-Bailey K.G."/>
            <person name="Coates J.D."/>
        </authorList>
    </citation>
    <scope>NUCLEOTIDE SEQUENCE [LARGE SCALE GENOMIC DNA]</scope>
    <source>
        <strain evidence="2">ATCC BAA-33 / DSM 13638 / PS</strain>
    </source>
</reference>
<sequence length="142" mass="15640">MAESHVVSGLIAKRAEMAGLIDHHKKELSRIAGDLAHVDATIKLFAPEINLRTMHVKAHRQRNQFFRPGECQRLVLEDFRAADGAALSSRQIADQLASKKGLGADMTVQMQKNALAVLHRLEKVGMVVPAGRDGQAQTWKLV</sequence>
<evidence type="ECO:0000313" key="2">
    <source>
        <dbReference type="Proteomes" id="UP000005633"/>
    </source>
</evidence>
<dbReference type="OrthoDB" id="6689728at2"/>
<protein>
    <submittedName>
        <fullName evidence="1">Uncharacterized protein</fullName>
    </submittedName>
</protein>
<dbReference type="eggNOG" id="ENOG5032TEX">
    <property type="taxonomic scope" value="Bacteria"/>
</dbReference>
<dbReference type="KEGG" id="dsu:Dsui_2564"/>
<proteinExistence type="predicted"/>
<dbReference type="RefSeq" id="WP_014237596.1">
    <property type="nucleotide sequence ID" value="NC_016616.1"/>
</dbReference>